<gene>
    <name evidence="4" type="ORF">BFC17_15420</name>
</gene>
<dbReference type="CDD" id="cd01951">
    <property type="entry name" value="lectin_L-type"/>
    <property type="match status" value="1"/>
</dbReference>
<dbReference type="OrthoDB" id="8901610at2"/>
<name>A0A1E8FHK9_9ALTE</name>
<feature type="domain" description="Ice-binding protein C-terminal" evidence="3">
    <location>
        <begin position="252"/>
        <end position="274"/>
    </location>
</feature>
<evidence type="ECO:0000313" key="4">
    <source>
        <dbReference type="EMBL" id="OFI34953.1"/>
    </source>
</evidence>
<dbReference type="GO" id="GO:0030246">
    <property type="term" value="F:carbohydrate binding"/>
    <property type="evidence" value="ECO:0007669"/>
    <property type="project" value="InterPro"/>
</dbReference>
<dbReference type="Pfam" id="PF07589">
    <property type="entry name" value="PEP-CTERM"/>
    <property type="match status" value="1"/>
</dbReference>
<dbReference type="InterPro" id="IPR001220">
    <property type="entry name" value="Legume_lectin_dom"/>
</dbReference>
<accession>A0A1E8FHK9</accession>
<dbReference type="Pfam" id="PF00139">
    <property type="entry name" value="Lectin_legB"/>
    <property type="match status" value="1"/>
</dbReference>
<dbReference type="RefSeq" id="WP_070175871.1">
    <property type="nucleotide sequence ID" value="NZ_BMJR01000001.1"/>
</dbReference>
<dbReference type="PANTHER" id="PTHR32401:SF48">
    <property type="entry name" value="LEGUME LECTIN DOMAIN-CONTAINING PROTEIN"/>
    <property type="match status" value="1"/>
</dbReference>
<feature type="signal peptide" evidence="1">
    <location>
        <begin position="1"/>
        <end position="19"/>
    </location>
</feature>
<dbReference type="EMBL" id="MJIC01000010">
    <property type="protein sequence ID" value="OFI34953.1"/>
    <property type="molecule type" value="Genomic_DNA"/>
</dbReference>
<keyword evidence="1" id="KW-0732">Signal</keyword>
<dbReference type="STRING" id="1856405.BFC17_15420"/>
<keyword evidence="5" id="KW-1185">Reference proteome</keyword>
<dbReference type="Gene3D" id="2.60.120.200">
    <property type="match status" value="1"/>
</dbReference>
<evidence type="ECO:0000259" key="3">
    <source>
        <dbReference type="Pfam" id="PF07589"/>
    </source>
</evidence>
<evidence type="ECO:0000256" key="1">
    <source>
        <dbReference type="SAM" id="SignalP"/>
    </source>
</evidence>
<feature type="chain" id="PRO_5009214232" description="Legume lectin domain-containing protein" evidence="1">
    <location>
        <begin position="20"/>
        <end position="276"/>
    </location>
</feature>
<feature type="domain" description="Legume lectin" evidence="2">
    <location>
        <begin position="23"/>
        <end position="241"/>
    </location>
</feature>
<dbReference type="InterPro" id="IPR056573">
    <property type="entry name" value="Lectin_L-type_dom"/>
</dbReference>
<dbReference type="SUPFAM" id="SSF49899">
    <property type="entry name" value="Concanavalin A-like lectins/glucanases"/>
    <property type="match status" value="1"/>
</dbReference>
<dbReference type="AlphaFoldDB" id="A0A1E8FHK9"/>
<dbReference type="InterPro" id="IPR050258">
    <property type="entry name" value="Leguminous_Lectin"/>
</dbReference>
<protein>
    <recommendedName>
        <fullName evidence="6">Legume lectin domain-containing protein</fullName>
    </recommendedName>
</protein>
<reference evidence="4 5" key="1">
    <citation type="submission" date="2016-09" db="EMBL/GenBank/DDBJ databases">
        <title>Alteromonas lipolytica, a new species isolated from sea water.</title>
        <authorList>
            <person name="Wu Y.-H."/>
            <person name="Cheng H."/>
            <person name="Xu X.-W."/>
        </authorList>
    </citation>
    <scope>NUCLEOTIDE SEQUENCE [LARGE SCALE GENOMIC DNA]</scope>
    <source>
        <strain evidence="4 5">JW12</strain>
    </source>
</reference>
<evidence type="ECO:0008006" key="6">
    <source>
        <dbReference type="Google" id="ProtNLM"/>
    </source>
</evidence>
<dbReference type="InterPro" id="IPR013424">
    <property type="entry name" value="Ice-binding_C"/>
</dbReference>
<organism evidence="4 5">
    <name type="scientific">Alteromonas lipolytica</name>
    <dbReference type="NCBI Taxonomy" id="1856405"/>
    <lineage>
        <taxon>Bacteria</taxon>
        <taxon>Pseudomonadati</taxon>
        <taxon>Pseudomonadota</taxon>
        <taxon>Gammaproteobacteria</taxon>
        <taxon>Alteromonadales</taxon>
        <taxon>Alteromonadaceae</taxon>
        <taxon>Alteromonas/Salinimonas group</taxon>
        <taxon>Alteromonas</taxon>
    </lineage>
</organism>
<proteinExistence type="predicted"/>
<evidence type="ECO:0000313" key="5">
    <source>
        <dbReference type="Proteomes" id="UP000176037"/>
    </source>
</evidence>
<dbReference type="PANTHER" id="PTHR32401">
    <property type="entry name" value="CONCANAVALIN A-LIKE LECTIN FAMILY PROTEIN"/>
    <property type="match status" value="1"/>
</dbReference>
<sequence>MFKRSLTALALVVSFSSSASVISYTDFSSTAGLQLNGHAQQVGNVIRLTETTSQAGSFFSTDAQTLGSDVSFSSFFSFNIFDGVGISDVDGIGADGIVFTLQTVSNQAGGGGGGIGYQNLAQSVGIEFDTWNNGGYDDNSGNHVGINVNGNMDSLALVTEATRFNDGDDWFAWVDYDGITDQLSVRYSQNVVKPTLASLEYTIDLTSIFGSNDVYAGFTSGTGGAGNKHDITSFAFSTEFDEDFAGNGINEVSAPGTLALLGLSAFGLAARARRKG</sequence>
<dbReference type="Proteomes" id="UP000176037">
    <property type="component" value="Unassembled WGS sequence"/>
</dbReference>
<comment type="caution">
    <text evidence="4">The sequence shown here is derived from an EMBL/GenBank/DDBJ whole genome shotgun (WGS) entry which is preliminary data.</text>
</comment>
<dbReference type="InterPro" id="IPR013320">
    <property type="entry name" value="ConA-like_dom_sf"/>
</dbReference>
<evidence type="ECO:0000259" key="2">
    <source>
        <dbReference type="Pfam" id="PF00139"/>
    </source>
</evidence>